<keyword evidence="3 8" id="KW-0812">Transmembrane</keyword>
<dbReference type="PANTHER" id="PTHR43731:SF14">
    <property type="entry name" value="PRESENILIN-ASSOCIATED RHOMBOID-LIKE PROTEIN, MITOCHONDRIAL"/>
    <property type="match status" value="1"/>
</dbReference>
<dbReference type="Pfam" id="PF01694">
    <property type="entry name" value="Rhomboid"/>
    <property type="match status" value="1"/>
</dbReference>
<evidence type="ECO:0000256" key="2">
    <source>
        <dbReference type="ARBA" id="ARBA00009045"/>
    </source>
</evidence>
<dbReference type="Proteomes" id="UP001302126">
    <property type="component" value="Unassembled WGS sequence"/>
</dbReference>
<name>A0AAN6WZH1_9PEZI</name>
<protein>
    <submittedName>
        <fullName evidence="10">Rhomboid protein 1, mitochondrial</fullName>
    </submittedName>
</protein>
<feature type="region of interest" description="Disordered" evidence="7">
    <location>
        <begin position="189"/>
        <end position="226"/>
    </location>
</feature>
<evidence type="ECO:0000256" key="3">
    <source>
        <dbReference type="ARBA" id="ARBA00022692"/>
    </source>
</evidence>
<evidence type="ECO:0000256" key="6">
    <source>
        <dbReference type="ARBA" id="ARBA00023136"/>
    </source>
</evidence>
<evidence type="ECO:0000256" key="1">
    <source>
        <dbReference type="ARBA" id="ARBA00004141"/>
    </source>
</evidence>
<dbReference type="InterPro" id="IPR035952">
    <property type="entry name" value="Rhomboid-like_sf"/>
</dbReference>
<feature type="compositionally biased region" description="Basic and acidic residues" evidence="7">
    <location>
        <begin position="206"/>
        <end position="215"/>
    </location>
</feature>
<dbReference type="GO" id="GO:0016020">
    <property type="term" value="C:membrane"/>
    <property type="evidence" value="ECO:0007669"/>
    <property type="project" value="UniProtKB-SubCell"/>
</dbReference>
<evidence type="ECO:0000313" key="10">
    <source>
        <dbReference type="EMBL" id="KAK4190498.1"/>
    </source>
</evidence>
<gene>
    <name evidence="10" type="ORF">QBC35DRAFT_513197</name>
</gene>
<evidence type="ECO:0000256" key="8">
    <source>
        <dbReference type="SAM" id="Phobius"/>
    </source>
</evidence>
<feature type="transmembrane region" description="Helical" evidence="8">
    <location>
        <begin position="433"/>
        <end position="451"/>
    </location>
</feature>
<dbReference type="SUPFAM" id="SSF144091">
    <property type="entry name" value="Rhomboid-like"/>
    <property type="match status" value="1"/>
</dbReference>
<feature type="domain" description="Peptidase S54 rhomboid" evidence="9">
    <location>
        <begin position="401"/>
        <end position="547"/>
    </location>
</feature>
<dbReference type="InterPro" id="IPR050925">
    <property type="entry name" value="Rhomboid_protease_S54"/>
</dbReference>
<keyword evidence="5 8" id="KW-1133">Transmembrane helix</keyword>
<dbReference type="AlphaFoldDB" id="A0AAN6WZH1"/>
<reference evidence="10" key="2">
    <citation type="submission" date="2023-05" db="EMBL/GenBank/DDBJ databases">
        <authorList>
            <consortium name="Lawrence Berkeley National Laboratory"/>
            <person name="Steindorff A."/>
            <person name="Hensen N."/>
            <person name="Bonometti L."/>
            <person name="Westerberg I."/>
            <person name="Brannstrom I.O."/>
            <person name="Guillou S."/>
            <person name="Cros-Aarteil S."/>
            <person name="Calhoun S."/>
            <person name="Haridas S."/>
            <person name="Kuo A."/>
            <person name="Mondo S."/>
            <person name="Pangilinan J."/>
            <person name="Riley R."/>
            <person name="Labutti K."/>
            <person name="Andreopoulos B."/>
            <person name="Lipzen A."/>
            <person name="Chen C."/>
            <person name="Yanf M."/>
            <person name="Daum C."/>
            <person name="Ng V."/>
            <person name="Clum A."/>
            <person name="Ohm R."/>
            <person name="Martin F."/>
            <person name="Silar P."/>
            <person name="Natvig D."/>
            <person name="Lalanne C."/>
            <person name="Gautier V."/>
            <person name="Ament-Velasquez S.L."/>
            <person name="Kruys A."/>
            <person name="Hutchinson M.I."/>
            <person name="Powell A.J."/>
            <person name="Barry K."/>
            <person name="Miller A.N."/>
            <person name="Grigoriev I.V."/>
            <person name="Debuchy R."/>
            <person name="Gladieux P."/>
            <person name="Thoren M.H."/>
            <person name="Johannesson H."/>
        </authorList>
    </citation>
    <scope>NUCLEOTIDE SEQUENCE</scope>
    <source>
        <strain evidence="10">PSN309</strain>
    </source>
</reference>
<reference evidence="10" key="1">
    <citation type="journal article" date="2023" name="Mol. Phylogenet. Evol.">
        <title>Genome-scale phylogeny and comparative genomics of the fungal order Sordariales.</title>
        <authorList>
            <person name="Hensen N."/>
            <person name="Bonometti L."/>
            <person name="Westerberg I."/>
            <person name="Brannstrom I.O."/>
            <person name="Guillou S."/>
            <person name="Cros-Aarteil S."/>
            <person name="Calhoun S."/>
            <person name="Haridas S."/>
            <person name="Kuo A."/>
            <person name="Mondo S."/>
            <person name="Pangilinan J."/>
            <person name="Riley R."/>
            <person name="LaButti K."/>
            <person name="Andreopoulos B."/>
            <person name="Lipzen A."/>
            <person name="Chen C."/>
            <person name="Yan M."/>
            <person name="Daum C."/>
            <person name="Ng V."/>
            <person name="Clum A."/>
            <person name="Steindorff A."/>
            <person name="Ohm R.A."/>
            <person name="Martin F."/>
            <person name="Silar P."/>
            <person name="Natvig D.O."/>
            <person name="Lalanne C."/>
            <person name="Gautier V."/>
            <person name="Ament-Velasquez S.L."/>
            <person name="Kruys A."/>
            <person name="Hutchinson M.I."/>
            <person name="Powell A.J."/>
            <person name="Barry K."/>
            <person name="Miller A.N."/>
            <person name="Grigoriev I.V."/>
            <person name="Debuchy R."/>
            <person name="Gladieux P."/>
            <person name="Hiltunen Thoren M."/>
            <person name="Johannesson H."/>
        </authorList>
    </citation>
    <scope>NUCLEOTIDE SEQUENCE</scope>
    <source>
        <strain evidence="10">PSN309</strain>
    </source>
</reference>
<dbReference type="GO" id="GO:0006465">
    <property type="term" value="P:signal peptide processing"/>
    <property type="evidence" value="ECO:0007669"/>
    <property type="project" value="TreeGrafter"/>
</dbReference>
<comment type="similarity">
    <text evidence="2">Belongs to the peptidase S54 family.</text>
</comment>
<evidence type="ECO:0000256" key="7">
    <source>
        <dbReference type="SAM" id="MobiDB-lite"/>
    </source>
</evidence>
<dbReference type="InterPro" id="IPR022764">
    <property type="entry name" value="Peptidase_S54_rhomboid_dom"/>
</dbReference>
<keyword evidence="4" id="KW-0378">Hydrolase</keyword>
<dbReference type="EMBL" id="MU864365">
    <property type="protein sequence ID" value="KAK4190498.1"/>
    <property type="molecule type" value="Genomic_DNA"/>
</dbReference>
<dbReference type="GO" id="GO:0004252">
    <property type="term" value="F:serine-type endopeptidase activity"/>
    <property type="evidence" value="ECO:0007669"/>
    <property type="project" value="InterPro"/>
</dbReference>
<comment type="subcellular location">
    <subcellularLocation>
        <location evidence="1">Membrane</location>
        <topology evidence="1">Multi-pass membrane protein</topology>
    </subcellularLocation>
</comment>
<evidence type="ECO:0000259" key="9">
    <source>
        <dbReference type="Pfam" id="PF01694"/>
    </source>
</evidence>
<proteinExistence type="inferred from homology"/>
<keyword evidence="6 8" id="KW-0472">Membrane</keyword>
<accession>A0AAN6WZH1</accession>
<feature type="transmembrane region" description="Helical" evidence="8">
    <location>
        <begin position="463"/>
        <end position="483"/>
    </location>
</feature>
<dbReference type="PANTHER" id="PTHR43731">
    <property type="entry name" value="RHOMBOID PROTEASE"/>
    <property type="match status" value="1"/>
</dbReference>
<comment type="caution">
    <text evidence="10">The sequence shown here is derived from an EMBL/GenBank/DDBJ whole genome shotgun (WGS) entry which is preliminary data.</text>
</comment>
<feature type="compositionally biased region" description="Basic and acidic residues" evidence="7">
    <location>
        <begin position="189"/>
        <end position="198"/>
    </location>
</feature>
<organism evidence="10 11">
    <name type="scientific">Podospora australis</name>
    <dbReference type="NCBI Taxonomy" id="1536484"/>
    <lineage>
        <taxon>Eukaryota</taxon>
        <taxon>Fungi</taxon>
        <taxon>Dikarya</taxon>
        <taxon>Ascomycota</taxon>
        <taxon>Pezizomycotina</taxon>
        <taxon>Sordariomycetes</taxon>
        <taxon>Sordariomycetidae</taxon>
        <taxon>Sordariales</taxon>
        <taxon>Podosporaceae</taxon>
        <taxon>Podospora</taxon>
    </lineage>
</organism>
<evidence type="ECO:0000256" key="5">
    <source>
        <dbReference type="ARBA" id="ARBA00022989"/>
    </source>
</evidence>
<feature type="transmembrane region" description="Helical" evidence="8">
    <location>
        <begin position="356"/>
        <end position="377"/>
    </location>
</feature>
<sequence length="574" mass="63210">MDCCTLGVNAFRCGAQIAAQHISRPAATTTALRLLPAAASIPARYLSSFSSSRMKNTNSSHALLINPSQRPLLPRRLGVRTFLSFIPKHYADVPPNYKDEDGLPFSSKELTAKEVVVIFGPHMSTAAANKLLRILHGRRVAGTLEDPVVQLNTMQFPKAQQKAALEYLRKYVPVDEIVNAGLRAEDELAEYERSRNPDTDAEEGVEGTKPEDKGKPYNPGYGSRLKFYKEDTKPTTTSKSVYGESAFDAIRAKNKAKWEAELKRREEEEKKAQAEREVNSGPLSPITHQEKFLKLSPSMQKWILEAQSDLEDHPDMKAWERIVPSAIFVALVVGAVVAYAYYYKPLKRSERLFPDIPPAAATVGAIILANVLVWAMWKMPPCWKYLNRYMLLASTLPKPFSLLGATFSHHKLGHMLPNLVFLWLVGTRLHDEVGRGNFLAIYLAAGTVGFLGTLTKTVLMGELATTAFGASGAIYGIIGAYFWMNRFEGFKIFGLPPPPSEGIHGLTFLALAVGLDLARLLTKARFKIDVTSHLTGVGVGVLAGHLLQKQKEGAKRNKMELGQSCGATSCPTPS</sequence>
<keyword evidence="11" id="KW-1185">Reference proteome</keyword>
<feature type="transmembrane region" description="Helical" evidence="8">
    <location>
        <begin position="322"/>
        <end position="344"/>
    </location>
</feature>
<evidence type="ECO:0000256" key="4">
    <source>
        <dbReference type="ARBA" id="ARBA00022801"/>
    </source>
</evidence>
<evidence type="ECO:0000313" key="11">
    <source>
        <dbReference type="Proteomes" id="UP001302126"/>
    </source>
</evidence>
<dbReference type="Gene3D" id="1.20.1540.10">
    <property type="entry name" value="Rhomboid-like"/>
    <property type="match status" value="1"/>
</dbReference>